<keyword evidence="2" id="KW-0677">Repeat</keyword>
<dbReference type="InParanoid" id="V5FPW2"/>
<dbReference type="SUPFAM" id="SSF50978">
    <property type="entry name" value="WD40 repeat-like"/>
    <property type="match status" value="1"/>
</dbReference>
<dbReference type="EMBL" id="BAUL01000073">
    <property type="protein sequence ID" value="GAD93998.1"/>
    <property type="molecule type" value="Genomic_DNA"/>
</dbReference>
<feature type="repeat" description="WD" evidence="3">
    <location>
        <begin position="308"/>
        <end position="349"/>
    </location>
</feature>
<dbReference type="AlphaFoldDB" id="V5FPW2"/>
<dbReference type="SMART" id="SM00320">
    <property type="entry name" value="WD40"/>
    <property type="match status" value="5"/>
</dbReference>
<dbReference type="OrthoDB" id="361494at2759"/>
<dbReference type="FunFam" id="2.130.10.10:FF:001166">
    <property type="entry name" value="WD repeat protein (AFU_orthologue AFUA_4G09620)"/>
    <property type="match status" value="1"/>
</dbReference>
<proteinExistence type="predicted"/>
<protein>
    <submittedName>
        <fullName evidence="5">WD repeat protein</fullName>
    </submittedName>
</protein>
<feature type="compositionally biased region" description="Acidic residues" evidence="4">
    <location>
        <begin position="472"/>
        <end position="483"/>
    </location>
</feature>
<gene>
    <name evidence="5" type="ORF">PVAR5_2618</name>
</gene>
<dbReference type="PROSITE" id="PS50294">
    <property type="entry name" value="WD_REPEATS_REGION"/>
    <property type="match status" value="3"/>
</dbReference>
<evidence type="ECO:0000256" key="2">
    <source>
        <dbReference type="ARBA" id="ARBA00022737"/>
    </source>
</evidence>
<evidence type="ECO:0000256" key="4">
    <source>
        <dbReference type="SAM" id="MobiDB-lite"/>
    </source>
</evidence>
<dbReference type="InterPro" id="IPR001680">
    <property type="entry name" value="WD40_rpt"/>
</dbReference>
<name>V5FPW2_BYSSN</name>
<dbReference type="GO" id="GO:0031464">
    <property type="term" value="C:Cul4A-RING E3 ubiquitin ligase complex"/>
    <property type="evidence" value="ECO:0007669"/>
    <property type="project" value="TreeGrafter"/>
</dbReference>
<dbReference type="PANTHER" id="PTHR46202">
    <property type="entry name" value="DNA EXCISION REPAIR PROTEIN ERCC-8"/>
    <property type="match status" value="1"/>
</dbReference>
<evidence type="ECO:0000256" key="3">
    <source>
        <dbReference type="PROSITE-ProRule" id="PRU00221"/>
    </source>
</evidence>
<dbReference type="InterPro" id="IPR019775">
    <property type="entry name" value="WD40_repeat_CS"/>
</dbReference>
<sequence>MISGGRALEAEQASRTYPFSFTRLELYNGSISPSAFHVAQTSRLSHLIEPAPGIRFNSGKHTVPRANSVVNDGAGHGSRGSAVKDVSAHTAGVNVLAIDQYDGRYMVSGGADPSIHLWDLESRGSELDHLHQSIASVDKFSHESAHTHAITSLSIYPFDPIPSTILTTSHDSTLKLSALEPAAITPVHTFTLHATPYSHSFSAHHSSTLLIAVGTSEKPVRLLDLRSGLSTHALPGHDSSVLSVCWAPHDPHILASASTDNRVIIFDVRRGGHNSAIATLDMDDAVGVVTSSSTPSSYQPRQPFSRHARAHNGAVTGVRWTSNGSHVVTTGQDARIRVWDAGTGANTLVHFGPRVRNSVSSHLAERVPLILPQSIMGSGQETLLWPNFNDQDDRGEIFMFGFREGSFLKRLKVPGLISAERHRQRGGSNALSAARINALAWRGNGASGEGLEMFSAHGDGTIRAWVSRTPEGEPDEEEEEAELEERKRKRDVLDEIYQGLVAPSVRFT</sequence>
<dbReference type="InterPro" id="IPR042238">
    <property type="entry name" value="Rad28/ERCC8/Ckn1/ATCSA-1"/>
</dbReference>
<dbReference type="GO" id="GO:0000109">
    <property type="term" value="C:nucleotide-excision repair complex"/>
    <property type="evidence" value="ECO:0007669"/>
    <property type="project" value="TreeGrafter"/>
</dbReference>
<dbReference type="PROSITE" id="PS00678">
    <property type="entry name" value="WD_REPEATS_1"/>
    <property type="match status" value="1"/>
</dbReference>
<dbReference type="GO" id="GO:0000209">
    <property type="term" value="P:protein polyubiquitination"/>
    <property type="evidence" value="ECO:0007669"/>
    <property type="project" value="TreeGrafter"/>
</dbReference>
<feature type="repeat" description="WD" evidence="3">
    <location>
        <begin position="234"/>
        <end position="276"/>
    </location>
</feature>
<dbReference type="GO" id="GO:0043161">
    <property type="term" value="P:proteasome-mediated ubiquitin-dependent protein catabolic process"/>
    <property type="evidence" value="ECO:0007669"/>
    <property type="project" value="TreeGrafter"/>
</dbReference>
<evidence type="ECO:0000313" key="6">
    <source>
        <dbReference type="Proteomes" id="UP000018001"/>
    </source>
</evidence>
<dbReference type="InterPro" id="IPR036322">
    <property type="entry name" value="WD40_repeat_dom_sf"/>
</dbReference>
<dbReference type="Pfam" id="PF00400">
    <property type="entry name" value="WD40"/>
    <property type="match status" value="4"/>
</dbReference>
<organism evidence="5 6">
    <name type="scientific">Byssochlamys spectabilis (strain No. 5 / NBRC 109023)</name>
    <name type="common">Paecilomyces variotii</name>
    <dbReference type="NCBI Taxonomy" id="1356009"/>
    <lineage>
        <taxon>Eukaryota</taxon>
        <taxon>Fungi</taxon>
        <taxon>Dikarya</taxon>
        <taxon>Ascomycota</taxon>
        <taxon>Pezizomycotina</taxon>
        <taxon>Eurotiomycetes</taxon>
        <taxon>Eurotiomycetidae</taxon>
        <taxon>Eurotiales</taxon>
        <taxon>Thermoascaceae</taxon>
        <taxon>Paecilomyces</taxon>
    </lineage>
</organism>
<dbReference type="eggNOG" id="KOG4283">
    <property type="taxonomic scope" value="Eukaryota"/>
</dbReference>
<evidence type="ECO:0000313" key="5">
    <source>
        <dbReference type="EMBL" id="GAD93998.1"/>
    </source>
</evidence>
<accession>V5FPW2</accession>
<evidence type="ECO:0000256" key="1">
    <source>
        <dbReference type="ARBA" id="ARBA00022574"/>
    </source>
</evidence>
<feature type="region of interest" description="Disordered" evidence="4">
    <location>
        <begin position="468"/>
        <end position="487"/>
    </location>
</feature>
<keyword evidence="6" id="KW-1185">Reference proteome</keyword>
<dbReference type="PROSITE" id="PS50082">
    <property type="entry name" value="WD_REPEATS_2"/>
    <property type="match status" value="3"/>
</dbReference>
<keyword evidence="1 3" id="KW-0853">WD repeat</keyword>
<dbReference type="Gene3D" id="2.130.10.10">
    <property type="entry name" value="YVTN repeat-like/Quinoprotein amine dehydrogenase"/>
    <property type="match status" value="1"/>
</dbReference>
<dbReference type="PANTHER" id="PTHR46202:SF1">
    <property type="entry name" value="DNA EXCISION REPAIR PROTEIN ERCC-8"/>
    <property type="match status" value="1"/>
</dbReference>
<dbReference type="GO" id="GO:0006283">
    <property type="term" value="P:transcription-coupled nucleotide-excision repair"/>
    <property type="evidence" value="ECO:0007669"/>
    <property type="project" value="InterPro"/>
</dbReference>
<dbReference type="Proteomes" id="UP000018001">
    <property type="component" value="Unassembled WGS sequence"/>
</dbReference>
<reference evidence="6" key="1">
    <citation type="journal article" date="2014" name="Genome Announc.">
        <title>Draft genome sequence of the formaldehyde-resistant fungus Byssochlamys spectabilis No. 5 (anamorph Paecilomyces variotii No. 5) (NBRC109023).</title>
        <authorList>
            <person name="Oka T."/>
            <person name="Ekino K."/>
            <person name="Fukuda K."/>
            <person name="Nomura Y."/>
        </authorList>
    </citation>
    <scope>NUCLEOTIDE SEQUENCE [LARGE SCALE GENOMIC DNA]</scope>
    <source>
        <strain evidence="6">No. 5 / NBRC 109023</strain>
    </source>
</reference>
<feature type="repeat" description="WD" evidence="3">
    <location>
        <begin position="86"/>
        <end position="122"/>
    </location>
</feature>
<dbReference type="HOGENOM" id="CLU_032951_0_1_1"/>
<comment type="caution">
    <text evidence="5">The sequence shown here is derived from an EMBL/GenBank/DDBJ whole genome shotgun (WGS) entry which is preliminary data.</text>
</comment>
<dbReference type="InterPro" id="IPR015943">
    <property type="entry name" value="WD40/YVTN_repeat-like_dom_sf"/>
</dbReference>